<dbReference type="InterPro" id="IPR016160">
    <property type="entry name" value="Ald_DH_CS_CYS"/>
</dbReference>
<accession>A0ABN5IV61</accession>
<dbReference type="InterPro" id="IPR015590">
    <property type="entry name" value="Aldehyde_DH_dom"/>
</dbReference>
<dbReference type="Gene3D" id="3.40.309.10">
    <property type="entry name" value="Aldehyde Dehydrogenase, Chain A, domain 2"/>
    <property type="match status" value="1"/>
</dbReference>
<keyword evidence="8" id="KW-1185">Reference proteome</keyword>
<dbReference type="NCBIfam" id="NF006992">
    <property type="entry name" value="PRK09457.1"/>
    <property type="match status" value="1"/>
</dbReference>
<dbReference type="Proteomes" id="UP000240527">
    <property type="component" value="Chromosome"/>
</dbReference>
<evidence type="ECO:0000256" key="2">
    <source>
        <dbReference type="ARBA" id="ARBA00023002"/>
    </source>
</evidence>
<dbReference type="HAMAP" id="MF_01174">
    <property type="entry name" value="Aldedh_AstD"/>
    <property type="match status" value="1"/>
</dbReference>
<evidence type="ECO:0000313" key="8">
    <source>
        <dbReference type="Proteomes" id="UP000240527"/>
    </source>
</evidence>
<dbReference type="RefSeq" id="WP_013079706.1">
    <property type="nucleotide sequence ID" value="NZ_CP027850.1"/>
</dbReference>
<dbReference type="PROSITE" id="PS00687">
    <property type="entry name" value="ALDEHYDE_DEHYDR_GLU"/>
    <property type="match status" value="1"/>
</dbReference>
<organism evidence="7 8">
    <name type="scientific">Caulobacter segnis</name>
    <dbReference type="NCBI Taxonomy" id="88688"/>
    <lineage>
        <taxon>Bacteria</taxon>
        <taxon>Pseudomonadati</taxon>
        <taxon>Pseudomonadota</taxon>
        <taxon>Alphaproteobacteria</taxon>
        <taxon>Caulobacterales</taxon>
        <taxon>Caulobacteraceae</taxon>
        <taxon>Caulobacter</taxon>
    </lineage>
</organism>
<protein>
    <recommendedName>
        <fullName evidence="4">N-succinylglutamate 5-semialdehyde dehydrogenase</fullName>
        <ecNumber evidence="4">1.2.1.71</ecNumber>
    </recommendedName>
    <alternativeName>
        <fullName evidence="4">Succinylglutamic semialdehyde dehydrogenase</fullName>
        <shortName evidence="4">SGSD</shortName>
    </alternativeName>
</protein>
<proteinExistence type="inferred from homology"/>
<comment type="pathway">
    <text evidence="4">Amino-acid degradation; L-arginine degradation via AST pathway; L-glutamate and succinate from L-arginine: step 4/5.</text>
</comment>
<gene>
    <name evidence="4 7" type="primary">astD</name>
    <name evidence="7" type="ORF">B7G68_13300</name>
</gene>
<feature type="active site" evidence="4 5">
    <location>
        <position position="242"/>
    </location>
</feature>
<comment type="function">
    <text evidence="4">Catalyzes the NAD-dependent reduction of succinylglutamate semialdehyde into succinylglutamate.</text>
</comment>
<keyword evidence="2 4" id="KW-0560">Oxidoreductase</keyword>
<dbReference type="EMBL" id="CP027850">
    <property type="protein sequence ID" value="AVQ02742.1"/>
    <property type="molecule type" value="Genomic_DNA"/>
</dbReference>
<feature type="active site" evidence="4">
    <location>
        <position position="276"/>
    </location>
</feature>
<name>A0ABN5IV61_9CAUL</name>
<dbReference type="InterPro" id="IPR017649">
    <property type="entry name" value="SuccinylGlu_semiald_DH_AstD"/>
</dbReference>
<evidence type="ECO:0000256" key="5">
    <source>
        <dbReference type="PROSITE-ProRule" id="PRU10007"/>
    </source>
</evidence>
<feature type="domain" description="Aldehyde dehydrogenase" evidence="6">
    <location>
        <begin position="9"/>
        <end position="456"/>
    </location>
</feature>
<evidence type="ECO:0000313" key="7">
    <source>
        <dbReference type="EMBL" id="AVQ02742.1"/>
    </source>
</evidence>
<dbReference type="InterPro" id="IPR016163">
    <property type="entry name" value="Ald_DH_C"/>
</dbReference>
<comment type="catalytic activity">
    <reaction evidence="4">
        <text>N-succinyl-L-glutamate 5-semialdehyde + NAD(+) + H2O = N-succinyl-L-glutamate + NADH + 2 H(+)</text>
        <dbReference type="Rhea" id="RHEA:10812"/>
        <dbReference type="ChEBI" id="CHEBI:15377"/>
        <dbReference type="ChEBI" id="CHEBI:15378"/>
        <dbReference type="ChEBI" id="CHEBI:57540"/>
        <dbReference type="ChEBI" id="CHEBI:57945"/>
        <dbReference type="ChEBI" id="CHEBI:58520"/>
        <dbReference type="ChEBI" id="CHEBI:58763"/>
        <dbReference type="EC" id="1.2.1.71"/>
    </reaction>
</comment>
<dbReference type="InterPro" id="IPR016162">
    <property type="entry name" value="Ald_DH_N"/>
</dbReference>
<keyword evidence="1 4" id="KW-0056">Arginine metabolism</keyword>
<evidence type="ECO:0000256" key="1">
    <source>
        <dbReference type="ARBA" id="ARBA00022503"/>
    </source>
</evidence>
<dbReference type="EC" id="1.2.1.71" evidence="4"/>
<evidence type="ECO:0000256" key="3">
    <source>
        <dbReference type="ARBA" id="ARBA00023027"/>
    </source>
</evidence>
<evidence type="ECO:0000259" key="6">
    <source>
        <dbReference type="Pfam" id="PF00171"/>
    </source>
</evidence>
<dbReference type="NCBIfam" id="TIGR03240">
    <property type="entry name" value="arg_catab_astD"/>
    <property type="match status" value="1"/>
</dbReference>
<evidence type="ECO:0000256" key="4">
    <source>
        <dbReference type="HAMAP-Rule" id="MF_01174"/>
    </source>
</evidence>
<dbReference type="Gene3D" id="3.40.605.10">
    <property type="entry name" value="Aldehyde Dehydrogenase, Chain A, domain 1"/>
    <property type="match status" value="1"/>
</dbReference>
<sequence>MSGFIDGKWRSGQGPELISTDPATGDAVWRGATATEADVGQAVQAARRAFSDWADRPREERIAVLRRYKEVLVERAAAFAEALSRETGKALWETKAELGSMAGKVDLSIKAYDERTGVTENAMPFGRAVLRHRAHGVMAVLGPFNFPGHLPNGHIVPALLAGDTVVFKPSEETPLAGRLMVEALEAAGVPAGVVNLVQGGRETGQALINQEIDGLLFTGSAAAGAFFRRHFADRPDVILALELGGNNPLVVWDADDAEAVAALVVQSAYITTGQRCSCARRLIVPDGAFGKAVIEATAAMADRLTIGPWSSENEPFMGPLISSRAAESARAAAQRMGGDHIRVLGPAEGLSGAFVTPGLVDVTGLETPDEELFAPWLQVRRVSNFDDALKAANATRYGLSAGLISNESKHWDKFLNRIRAGVVNWNRPTTGAAGSMPFGGLGASGNHRPSAYYAADYCAYPVASFEAEGVANTIKDIKGLRP</sequence>
<feature type="binding site" evidence="4">
    <location>
        <begin position="219"/>
        <end position="224"/>
    </location>
    <ligand>
        <name>NAD(+)</name>
        <dbReference type="ChEBI" id="CHEBI:57540"/>
    </ligand>
</feature>
<keyword evidence="3 4" id="KW-0520">NAD</keyword>
<dbReference type="Pfam" id="PF00171">
    <property type="entry name" value="Aldedh"/>
    <property type="match status" value="1"/>
</dbReference>
<dbReference type="InterPro" id="IPR029510">
    <property type="entry name" value="Ald_DH_CS_GLU"/>
</dbReference>
<dbReference type="SUPFAM" id="SSF53720">
    <property type="entry name" value="ALDH-like"/>
    <property type="match status" value="1"/>
</dbReference>
<reference evidence="7 8" key="1">
    <citation type="journal article" date="2015" name="Biotechnol. Bioeng.">
        <title>Genome sequence and phenotypic characterization of Caulobacter segnis.</title>
        <authorList>
            <person name="Patel S."/>
            <person name="Fletcher B."/>
            <person name="Scott D.C."/>
            <person name="Ely B."/>
        </authorList>
    </citation>
    <scope>NUCLEOTIDE SEQUENCE [LARGE SCALE GENOMIC DNA]</scope>
    <source>
        <strain evidence="7 8">TK0059</strain>
    </source>
</reference>
<dbReference type="CDD" id="cd07095">
    <property type="entry name" value="ALDH_SGSD_AstD"/>
    <property type="match status" value="1"/>
</dbReference>
<dbReference type="PANTHER" id="PTHR11699">
    <property type="entry name" value="ALDEHYDE DEHYDROGENASE-RELATED"/>
    <property type="match status" value="1"/>
</dbReference>
<comment type="similarity">
    <text evidence="4">Belongs to the aldehyde dehydrogenase family. AstD subfamily.</text>
</comment>
<dbReference type="PROSITE" id="PS00070">
    <property type="entry name" value="ALDEHYDE_DEHYDR_CYS"/>
    <property type="match status" value="1"/>
</dbReference>
<dbReference type="InterPro" id="IPR016161">
    <property type="entry name" value="Ald_DH/histidinol_DH"/>
</dbReference>